<dbReference type="Proteomes" id="UP000051906">
    <property type="component" value="Unassembled WGS sequence"/>
</dbReference>
<dbReference type="InterPro" id="IPR009351">
    <property type="entry name" value="AlkZ-like"/>
</dbReference>
<reference evidence="1 2" key="1">
    <citation type="journal article" date="2015" name="Genome Announc.">
        <title>Expanding the biotechnology potential of lactobacilli through comparative genomics of 213 strains and associated genera.</title>
        <authorList>
            <person name="Sun Z."/>
            <person name="Harris H.M."/>
            <person name="McCann A."/>
            <person name="Guo C."/>
            <person name="Argimon S."/>
            <person name="Zhang W."/>
            <person name="Yang X."/>
            <person name="Jeffery I.B."/>
            <person name="Cooney J.C."/>
            <person name="Kagawa T.F."/>
            <person name="Liu W."/>
            <person name="Song Y."/>
            <person name="Salvetti E."/>
            <person name="Wrobel A."/>
            <person name="Rasinkangas P."/>
            <person name="Parkhill J."/>
            <person name="Rea M.C."/>
            <person name="O'Sullivan O."/>
            <person name="Ritari J."/>
            <person name="Douillard F.P."/>
            <person name="Paul Ross R."/>
            <person name="Yang R."/>
            <person name="Briner A.E."/>
            <person name="Felis G.E."/>
            <person name="de Vos W.M."/>
            <person name="Barrangou R."/>
            <person name="Klaenhammer T.R."/>
            <person name="Caufield P.W."/>
            <person name="Cui Y."/>
            <person name="Zhang H."/>
            <person name="O'Toole P.W."/>
        </authorList>
    </citation>
    <scope>NUCLEOTIDE SEQUENCE [LARGE SCALE GENOMIC DNA]</scope>
    <source>
        <strain evidence="1 2">DSM 22467</strain>
    </source>
</reference>
<organism evidence="1 2">
    <name type="scientific">Levilactobacillus paucivorans</name>
    <dbReference type="NCBI Taxonomy" id="616990"/>
    <lineage>
        <taxon>Bacteria</taxon>
        <taxon>Bacillati</taxon>
        <taxon>Bacillota</taxon>
        <taxon>Bacilli</taxon>
        <taxon>Lactobacillales</taxon>
        <taxon>Lactobacillaceae</taxon>
        <taxon>Levilactobacillus</taxon>
    </lineage>
</organism>
<dbReference type="PANTHER" id="PTHR38479">
    <property type="entry name" value="LMO0824 PROTEIN"/>
    <property type="match status" value="1"/>
</dbReference>
<name>A0A0R2LXU1_9LACO</name>
<dbReference type="PATRIC" id="fig|616990.3.peg.151"/>
<comment type="caution">
    <text evidence="1">The sequence shown here is derived from an EMBL/GenBank/DDBJ whole genome shotgun (WGS) entry which is preliminary data.</text>
</comment>
<dbReference type="EMBL" id="JQCA01000074">
    <property type="protein sequence ID" value="KRO03555.1"/>
    <property type="molecule type" value="Genomic_DNA"/>
</dbReference>
<accession>A0A0R2LXU1</accession>
<dbReference type="AlphaFoldDB" id="A0A0R2LXU1"/>
<protein>
    <submittedName>
        <fullName evidence="1">Uncharacterized protein</fullName>
    </submittedName>
</protein>
<dbReference type="PANTHER" id="PTHR38479:SF2">
    <property type="entry name" value="WINGED HELIX DNA-BINDING DOMAIN-CONTAINING PROTEIN"/>
    <property type="match status" value="1"/>
</dbReference>
<dbReference type="Pfam" id="PF06224">
    <property type="entry name" value="AlkZ-like"/>
    <property type="match status" value="1"/>
</dbReference>
<evidence type="ECO:0000313" key="1">
    <source>
        <dbReference type="EMBL" id="KRO03555.1"/>
    </source>
</evidence>
<keyword evidence="2" id="KW-1185">Reference proteome</keyword>
<sequence>MADFVKWSGIKISQVRPAWQRVVPELTSVMVDTEQLWMIDPMTSAELAKVTDHVAQDTLIAASFSAAMTGYREKAWFATPAIQHQLWSKNGILRAPIVAQGAVVGKWTYQLRNGQIHFSVTSWGPFDHDQLTTQFIRVAQFLEADYMGFTSTKIKLK</sequence>
<evidence type="ECO:0000313" key="2">
    <source>
        <dbReference type="Proteomes" id="UP000051906"/>
    </source>
</evidence>
<gene>
    <name evidence="1" type="ORF">IV54_GL000144</name>
</gene>
<proteinExistence type="predicted"/>